<comment type="function">
    <text evidence="7">Part of the complex catalyzing the transfer of N-acetylglucosamine from UDP-N-acetylglucosamine to phosphatidylinositol, the first step of GPI biosynthesis.</text>
</comment>
<keyword evidence="11" id="KW-1185">Reference proteome</keyword>
<dbReference type="FunCoup" id="W7X9C2">
    <property type="interactions" value="9"/>
</dbReference>
<dbReference type="Pfam" id="PF08510">
    <property type="entry name" value="PIG-P"/>
    <property type="match status" value="1"/>
</dbReference>
<evidence type="ECO:0000256" key="3">
    <source>
        <dbReference type="ARBA" id="ARBA00022502"/>
    </source>
</evidence>
<dbReference type="GO" id="GO:0017176">
    <property type="term" value="F:phosphatidylinositol N-acetylglucosaminyltransferase activity"/>
    <property type="evidence" value="ECO:0007669"/>
    <property type="project" value="UniProtKB-UniRule"/>
</dbReference>
<evidence type="ECO:0000313" key="11">
    <source>
        <dbReference type="Proteomes" id="UP000009168"/>
    </source>
</evidence>
<dbReference type="GeneID" id="24441577"/>
<protein>
    <submittedName>
        <fullName evidence="10">PIG-P protein</fullName>
    </submittedName>
</protein>
<dbReference type="InterPro" id="IPR013717">
    <property type="entry name" value="PIG-P"/>
</dbReference>
<comment type="pathway">
    <text evidence="2 7">Glycolipid biosynthesis; glycosylphosphatidylinositol-anchor biosynthesis.</text>
</comment>
<name>W7X9C2_TETTS</name>
<dbReference type="InterPro" id="IPR016542">
    <property type="entry name" value="PIG-P_GPI19"/>
</dbReference>
<dbReference type="Proteomes" id="UP000009168">
    <property type="component" value="Unassembled WGS sequence"/>
</dbReference>
<evidence type="ECO:0000256" key="1">
    <source>
        <dbReference type="ARBA" id="ARBA00004141"/>
    </source>
</evidence>
<dbReference type="GO" id="GO:0016020">
    <property type="term" value="C:membrane"/>
    <property type="evidence" value="ECO:0007669"/>
    <property type="project" value="UniProtKB-SubCell"/>
</dbReference>
<dbReference type="UniPathway" id="UPA00196"/>
<reference evidence="11" key="1">
    <citation type="journal article" date="2006" name="PLoS Biol.">
        <title>Macronuclear genome sequence of the ciliate Tetrahymena thermophila, a model eukaryote.</title>
        <authorList>
            <person name="Eisen J.A."/>
            <person name="Coyne R.S."/>
            <person name="Wu M."/>
            <person name="Wu D."/>
            <person name="Thiagarajan M."/>
            <person name="Wortman J.R."/>
            <person name="Badger J.H."/>
            <person name="Ren Q."/>
            <person name="Amedeo P."/>
            <person name="Jones K.M."/>
            <person name="Tallon L.J."/>
            <person name="Delcher A.L."/>
            <person name="Salzberg S.L."/>
            <person name="Silva J.C."/>
            <person name="Haas B.J."/>
            <person name="Majoros W.H."/>
            <person name="Farzad M."/>
            <person name="Carlton J.M."/>
            <person name="Smith R.K. Jr."/>
            <person name="Garg J."/>
            <person name="Pearlman R.E."/>
            <person name="Karrer K.M."/>
            <person name="Sun L."/>
            <person name="Manning G."/>
            <person name="Elde N.C."/>
            <person name="Turkewitz A.P."/>
            <person name="Asai D.J."/>
            <person name="Wilkes D.E."/>
            <person name="Wang Y."/>
            <person name="Cai H."/>
            <person name="Collins K."/>
            <person name="Stewart B.A."/>
            <person name="Lee S.R."/>
            <person name="Wilamowska K."/>
            <person name="Weinberg Z."/>
            <person name="Ruzzo W.L."/>
            <person name="Wloga D."/>
            <person name="Gaertig J."/>
            <person name="Frankel J."/>
            <person name="Tsao C.-C."/>
            <person name="Gorovsky M.A."/>
            <person name="Keeling P.J."/>
            <person name="Waller R.F."/>
            <person name="Patron N.J."/>
            <person name="Cherry J.M."/>
            <person name="Stover N.A."/>
            <person name="Krieger C.J."/>
            <person name="del Toro C."/>
            <person name="Ryder H.F."/>
            <person name="Williamson S.C."/>
            <person name="Barbeau R.A."/>
            <person name="Hamilton E.P."/>
            <person name="Orias E."/>
        </authorList>
    </citation>
    <scope>NUCLEOTIDE SEQUENCE [LARGE SCALE GENOMIC DNA]</scope>
    <source>
        <strain evidence="11">SB210</strain>
    </source>
</reference>
<dbReference type="AlphaFoldDB" id="W7X9C2"/>
<dbReference type="PIRSF" id="PIRSF008765">
    <property type="entry name" value="PIG-P_GPI19"/>
    <property type="match status" value="1"/>
</dbReference>
<evidence type="ECO:0000256" key="5">
    <source>
        <dbReference type="ARBA" id="ARBA00022989"/>
    </source>
</evidence>
<feature type="transmembrane region" description="Helical" evidence="8">
    <location>
        <begin position="7"/>
        <end position="28"/>
    </location>
</feature>
<proteinExistence type="predicted"/>
<keyword evidence="6 7" id="KW-0472">Membrane</keyword>
<evidence type="ECO:0000256" key="8">
    <source>
        <dbReference type="SAM" id="Phobius"/>
    </source>
</evidence>
<evidence type="ECO:0000256" key="7">
    <source>
        <dbReference type="PIRNR" id="PIRNR008765"/>
    </source>
</evidence>
<gene>
    <name evidence="10" type="ORF">TTHERM_001054399</name>
</gene>
<comment type="subcellular location">
    <subcellularLocation>
        <location evidence="1">Membrane</location>
        <topology evidence="1">Multi-pass membrane protein</topology>
    </subcellularLocation>
</comment>
<dbReference type="PANTHER" id="PTHR46346:SF1">
    <property type="entry name" value="PHOSPHATIDYLINOSITOL N-ACETYLGLUCOSAMINYLTRANSFERASE SUBUNIT P"/>
    <property type="match status" value="1"/>
</dbReference>
<dbReference type="GO" id="GO:0006506">
    <property type="term" value="P:GPI anchor biosynthetic process"/>
    <property type="evidence" value="ECO:0007669"/>
    <property type="project" value="UniProtKB-UniPathway"/>
</dbReference>
<dbReference type="PANTHER" id="PTHR46346">
    <property type="entry name" value="PHOSPHATIDYLINOSITOL N-ACETYLGLUCOSAMINYLTRANSFERASE SUBUNIT P"/>
    <property type="match status" value="1"/>
</dbReference>
<dbReference type="InterPro" id="IPR052263">
    <property type="entry name" value="GPI_Anchor_Biosynth"/>
</dbReference>
<dbReference type="InParanoid" id="W7X9C2"/>
<dbReference type="RefSeq" id="XP_012654490.1">
    <property type="nucleotide sequence ID" value="XM_012799036.1"/>
</dbReference>
<evidence type="ECO:0000256" key="4">
    <source>
        <dbReference type="ARBA" id="ARBA00022692"/>
    </source>
</evidence>
<evidence type="ECO:0000313" key="10">
    <source>
        <dbReference type="EMBL" id="EWS72983.1"/>
    </source>
</evidence>
<keyword evidence="7" id="KW-0808">Transferase</keyword>
<keyword evidence="5 8" id="KW-1133">Transmembrane helix</keyword>
<evidence type="ECO:0000256" key="6">
    <source>
        <dbReference type="ARBA" id="ARBA00023136"/>
    </source>
</evidence>
<feature type="transmembrane region" description="Helical" evidence="8">
    <location>
        <begin position="48"/>
        <end position="68"/>
    </location>
</feature>
<keyword evidence="3 7" id="KW-0337">GPI-anchor biosynthesis</keyword>
<keyword evidence="4 8" id="KW-0812">Transmembrane</keyword>
<dbReference type="KEGG" id="tet:TTHERM_001054399"/>
<feature type="domain" description="PIG-P" evidence="9">
    <location>
        <begin position="4"/>
        <end position="116"/>
    </location>
</feature>
<evidence type="ECO:0000256" key="2">
    <source>
        <dbReference type="ARBA" id="ARBA00004687"/>
    </source>
</evidence>
<accession>W7X9C2</accession>
<organism evidence="10 11">
    <name type="scientific">Tetrahymena thermophila (strain SB210)</name>
    <dbReference type="NCBI Taxonomy" id="312017"/>
    <lineage>
        <taxon>Eukaryota</taxon>
        <taxon>Sar</taxon>
        <taxon>Alveolata</taxon>
        <taxon>Ciliophora</taxon>
        <taxon>Intramacronucleata</taxon>
        <taxon>Oligohymenophorea</taxon>
        <taxon>Hymenostomatida</taxon>
        <taxon>Tetrahymenina</taxon>
        <taxon>Tetrahymenidae</taxon>
        <taxon>Tetrahymena</taxon>
    </lineage>
</organism>
<dbReference type="STRING" id="312017.W7X9C2"/>
<dbReference type="EMBL" id="GG662589">
    <property type="protein sequence ID" value="EWS72983.1"/>
    <property type="molecule type" value="Genomic_DNA"/>
</dbReference>
<sequence length="141" mass="16554">MKSIEIYGFVGWVGSFGMFLLYIIWGFLPDNLLNSFGIYFYPDKSWALAIPSVFVMTIIFLIVFYQFLNMAKCKPLDSYTTLQDNFTRFHTKKTEIQDGLPEIYDIPAPVVNNILFYEPEIVQKFDPDFKLHEKGYLTNYL</sequence>
<evidence type="ECO:0000259" key="9">
    <source>
        <dbReference type="Pfam" id="PF08510"/>
    </source>
</evidence>
<dbReference type="GO" id="GO:0005783">
    <property type="term" value="C:endoplasmic reticulum"/>
    <property type="evidence" value="ECO:0007669"/>
    <property type="project" value="TreeGrafter"/>
</dbReference>
<dbReference type="OrthoDB" id="690928at2759"/>